<name>A0ABU0NF74_9MOLU</name>
<dbReference type="Proteomes" id="UP001236620">
    <property type="component" value="Unassembled WGS sequence"/>
</dbReference>
<sequence>MKRIDYFLKKDFRYLTESEKIELFQILEPPINFAIKKALSKFYKVPLEFQDMQSYAWMAFDDLLKKYQSKNIKKKFVSSVIDAVTWKCTDACVKYINNKHKVLNNVVYKTGKKDLKEDNVKEMSYSESTMGWEDLVEKYFQTTEEPLAREIFYMYANEVSKTRICETLDISRNKFTRILRKTISDLQELATPLL</sequence>
<dbReference type="EMBL" id="JAUSWP010000009">
    <property type="protein sequence ID" value="MDQ0568089.1"/>
    <property type="molecule type" value="Genomic_DNA"/>
</dbReference>
<keyword evidence="2" id="KW-1185">Reference proteome</keyword>
<comment type="caution">
    <text evidence="1">The sequence shown here is derived from an EMBL/GenBank/DDBJ whole genome shotgun (WGS) entry which is preliminary data.</text>
</comment>
<gene>
    <name evidence="1" type="ORF">J2Z63_000738</name>
</gene>
<dbReference type="RefSeq" id="WP_042733214.1">
    <property type="nucleotide sequence ID" value="NZ_JAUSWP010000009.1"/>
</dbReference>
<evidence type="ECO:0008006" key="3">
    <source>
        <dbReference type="Google" id="ProtNLM"/>
    </source>
</evidence>
<evidence type="ECO:0000313" key="1">
    <source>
        <dbReference type="EMBL" id="MDQ0568089.1"/>
    </source>
</evidence>
<organism evidence="1 2">
    <name type="scientific">Mycoplasma yeatsii</name>
    <dbReference type="NCBI Taxonomy" id="51365"/>
    <lineage>
        <taxon>Bacteria</taxon>
        <taxon>Bacillati</taxon>
        <taxon>Mycoplasmatota</taxon>
        <taxon>Mollicutes</taxon>
        <taxon>Mycoplasmataceae</taxon>
        <taxon>Mycoplasma</taxon>
    </lineage>
</organism>
<reference evidence="1" key="1">
    <citation type="submission" date="2023-07" db="EMBL/GenBank/DDBJ databases">
        <title>Genomic Encyclopedia of Type Strains, Phase IV (KMG-IV): sequencing the most valuable type-strain genomes for metagenomic binning, comparative biology and taxonomic classification.</title>
        <authorList>
            <person name="Goeker M."/>
        </authorList>
    </citation>
    <scope>NUCLEOTIDE SEQUENCE [LARGE SCALE GENOMIC DNA]</scope>
    <source>
        <strain evidence="1">DSM 22019</strain>
    </source>
</reference>
<evidence type="ECO:0000313" key="2">
    <source>
        <dbReference type="Proteomes" id="UP001236620"/>
    </source>
</evidence>
<protein>
    <recommendedName>
        <fullName evidence="3">Sigma-70 family RNA polymerase sigma factor</fullName>
    </recommendedName>
</protein>
<proteinExistence type="predicted"/>
<accession>A0ABU0NF74</accession>